<name>A0A066X6U4_COLSU</name>
<dbReference type="PANTHER" id="PTHR38121:SF2">
    <property type="entry name" value="ACYLTRANSFERASE 3 DOMAIN-CONTAINING PROTEIN"/>
    <property type="match status" value="1"/>
</dbReference>
<proteinExistence type="predicted"/>
<dbReference type="Gene3D" id="2.60.120.200">
    <property type="match status" value="1"/>
</dbReference>
<feature type="chain" id="PRO_5001629948" description="GH16 domain-containing protein" evidence="1">
    <location>
        <begin position="19"/>
        <end position="257"/>
    </location>
</feature>
<dbReference type="SUPFAM" id="SSF49899">
    <property type="entry name" value="Concanavalin A-like lectins/glucanases"/>
    <property type="match status" value="1"/>
</dbReference>
<evidence type="ECO:0000313" key="3">
    <source>
        <dbReference type="EMBL" id="KDN64657.1"/>
    </source>
</evidence>
<evidence type="ECO:0000313" key="4">
    <source>
        <dbReference type="Proteomes" id="UP000027238"/>
    </source>
</evidence>
<sequence length="257" mass="28271">MRPSFFTSAILASTPAFALVRSPQPSGTNGQYVVGGYSYTNRAIFDFAGRTSLPDGLYASTWPIGSDYKYDASNVVVGGGYLNLKVPGGQTAKPYSCAEVSTTFSNIKYASVRTVAIFSEPAGVCNGLFFYKNDTQETDIEWLSDPASLSNSGTRQVWFTNQDADRNGVKTYKTFSPPDSPTTAEHEYRLDWTPNRVQWFIDGVEKWSTTSDVPNTIGSWVFNNWSNGDKGWSAGPPATQADFKIKDIYMYYNTAAA</sequence>
<dbReference type="EMBL" id="JMSE01001107">
    <property type="protein sequence ID" value="KDN64657.1"/>
    <property type="molecule type" value="Genomic_DNA"/>
</dbReference>
<feature type="signal peptide" evidence="1">
    <location>
        <begin position="1"/>
        <end position="18"/>
    </location>
</feature>
<dbReference type="PANTHER" id="PTHR38121">
    <property type="entry name" value="GH16 DOMAIN-CONTAINING PROTEIN"/>
    <property type="match status" value="1"/>
</dbReference>
<evidence type="ECO:0000259" key="2">
    <source>
        <dbReference type="PROSITE" id="PS51762"/>
    </source>
</evidence>
<dbReference type="PROSITE" id="PS51762">
    <property type="entry name" value="GH16_2"/>
    <property type="match status" value="1"/>
</dbReference>
<dbReference type="HOGENOM" id="CLU_040566_3_0_1"/>
<dbReference type="GO" id="GO:0004553">
    <property type="term" value="F:hydrolase activity, hydrolyzing O-glycosyl compounds"/>
    <property type="evidence" value="ECO:0007669"/>
    <property type="project" value="InterPro"/>
</dbReference>
<dbReference type="Pfam" id="PF00722">
    <property type="entry name" value="Glyco_hydro_16"/>
    <property type="match status" value="1"/>
</dbReference>
<keyword evidence="4" id="KW-1185">Reference proteome</keyword>
<dbReference type="GO" id="GO:0005975">
    <property type="term" value="P:carbohydrate metabolic process"/>
    <property type="evidence" value="ECO:0007669"/>
    <property type="project" value="InterPro"/>
</dbReference>
<comment type="caution">
    <text evidence="3">The sequence shown here is derived from an EMBL/GenBank/DDBJ whole genome shotgun (WGS) entry which is preliminary data.</text>
</comment>
<dbReference type="InterPro" id="IPR000757">
    <property type="entry name" value="Beta-glucanase-like"/>
</dbReference>
<keyword evidence="1" id="KW-0732">Signal</keyword>
<dbReference type="CDD" id="cd00413">
    <property type="entry name" value="Glyco_hydrolase_16"/>
    <property type="match status" value="1"/>
</dbReference>
<feature type="domain" description="GH16" evidence="2">
    <location>
        <begin position="15"/>
        <end position="256"/>
    </location>
</feature>
<dbReference type="OMA" id="QRESWND"/>
<dbReference type="Proteomes" id="UP000027238">
    <property type="component" value="Unassembled WGS sequence"/>
</dbReference>
<dbReference type="OrthoDB" id="25131at2759"/>
<dbReference type="InterPro" id="IPR013320">
    <property type="entry name" value="ConA-like_dom_sf"/>
</dbReference>
<organism evidence="3 4">
    <name type="scientific">Colletotrichum sublineola</name>
    <name type="common">Sorghum anthracnose fungus</name>
    <dbReference type="NCBI Taxonomy" id="1173701"/>
    <lineage>
        <taxon>Eukaryota</taxon>
        <taxon>Fungi</taxon>
        <taxon>Dikarya</taxon>
        <taxon>Ascomycota</taxon>
        <taxon>Pezizomycotina</taxon>
        <taxon>Sordariomycetes</taxon>
        <taxon>Hypocreomycetidae</taxon>
        <taxon>Glomerellales</taxon>
        <taxon>Glomerellaceae</taxon>
        <taxon>Colletotrichum</taxon>
        <taxon>Colletotrichum graminicola species complex</taxon>
    </lineage>
</organism>
<dbReference type="STRING" id="1173701.A0A066X6U4"/>
<accession>A0A066X6U4</accession>
<reference evidence="4" key="1">
    <citation type="journal article" date="2014" name="Genome Announc.">
        <title>Draft genome sequence of Colletotrichum sublineola, a destructive pathogen of cultivated sorghum.</title>
        <authorList>
            <person name="Baroncelli R."/>
            <person name="Sanz-Martin J.M."/>
            <person name="Rech G.E."/>
            <person name="Sukno S.A."/>
            <person name="Thon M.R."/>
        </authorList>
    </citation>
    <scope>NUCLEOTIDE SEQUENCE [LARGE SCALE GENOMIC DNA]</scope>
    <source>
        <strain evidence="4">TX430BB</strain>
    </source>
</reference>
<dbReference type="eggNOG" id="ENOG502S57S">
    <property type="taxonomic scope" value="Eukaryota"/>
</dbReference>
<protein>
    <recommendedName>
        <fullName evidence="2">GH16 domain-containing protein</fullName>
    </recommendedName>
</protein>
<evidence type="ECO:0000256" key="1">
    <source>
        <dbReference type="SAM" id="SignalP"/>
    </source>
</evidence>
<gene>
    <name evidence="3" type="ORF">CSUB01_04295</name>
</gene>
<dbReference type="AlphaFoldDB" id="A0A066X6U4"/>